<organism evidence="1 2">
    <name type="scientific">Cricetulus griseus</name>
    <name type="common">Chinese hamster</name>
    <name type="synonym">Cricetulus barabensis griseus</name>
    <dbReference type="NCBI Taxonomy" id="10029"/>
    <lineage>
        <taxon>Eukaryota</taxon>
        <taxon>Metazoa</taxon>
        <taxon>Chordata</taxon>
        <taxon>Craniata</taxon>
        <taxon>Vertebrata</taxon>
        <taxon>Euteleostomi</taxon>
        <taxon>Mammalia</taxon>
        <taxon>Eutheria</taxon>
        <taxon>Euarchontoglires</taxon>
        <taxon>Glires</taxon>
        <taxon>Rodentia</taxon>
        <taxon>Myomorpha</taxon>
        <taxon>Muroidea</taxon>
        <taxon>Cricetidae</taxon>
        <taxon>Cricetinae</taxon>
        <taxon>Cricetulus</taxon>
    </lineage>
</organism>
<dbReference type="InterPro" id="IPR036322">
    <property type="entry name" value="WD40_repeat_dom_sf"/>
</dbReference>
<gene>
    <name evidence="1" type="ORF">H671_21731</name>
</gene>
<keyword evidence="1" id="KW-0418">Kinase</keyword>
<dbReference type="PANTHER" id="PTHR44813">
    <property type="entry name" value="MITOGEN-ACTIVATED PROTEIN KINASE-BINDING PROTEIN 1"/>
    <property type="match status" value="1"/>
</dbReference>
<evidence type="ECO:0000313" key="2">
    <source>
        <dbReference type="Proteomes" id="UP000030759"/>
    </source>
</evidence>
<keyword evidence="1" id="KW-0808">Transferase</keyword>
<feature type="non-terminal residue" evidence="1">
    <location>
        <position position="1"/>
    </location>
</feature>
<dbReference type="InterPro" id="IPR015943">
    <property type="entry name" value="WD40/YVTN_repeat-like_dom_sf"/>
</dbReference>
<dbReference type="EMBL" id="KE691393">
    <property type="protein sequence ID" value="ERE43136.1"/>
    <property type="molecule type" value="Genomic_DNA"/>
</dbReference>
<reference evidence="2" key="1">
    <citation type="journal article" date="2013" name="Nat. Biotechnol.">
        <title>Chinese hamster genome sequenced from sorted chromosomes.</title>
        <authorList>
            <person name="Brinkrolf K."/>
            <person name="Rupp O."/>
            <person name="Laux H."/>
            <person name="Kollin F."/>
            <person name="Ernst W."/>
            <person name="Linke B."/>
            <person name="Kofler R."/>
            <person name="Romand S."/>
            <person name="Hesse F."/>
            <person name="Budach W.E."/>
            <person name="Galosy S."/>
            <person name="Muller D."/>
            <person name="Noll T."/>
            <person name="Wienberg J."/>
            <person name="Jostock T."/>
            <person name="Leonard M."/>
            <person name="Grillari J."/>
            <person name="Tauch A."/>
            <person name="Goesmann A."/>
            <person name="Helk B."/>
            <person name="Mott J.E."/>
            <person name="Puhler A."/>
            <person name="Borth N."/>
        </authorList>
    </citation>
    <scope>NUCLEOTIDE SEQUENCE [LARGE SCALE GENOMIC DNA]</scope>
    <source>
        <strain evidence="2">17A/GY</strain>
    </source>
</reference>
<feature type="non-terminal residue" evidence="1">
    <location>
        <position position="131"/>
    </location>
</feature>
<dbReference type="SUPFAM" id="SSF50978">
    <property type="entry name" value="WD40 repeat-like"/>
    <property type="match status" value="1"/>
</dbReference>
<evidence type="ECO:0000313" key="1">
    <source>
        <dbReference type="EMBL" id="ERE43136.1"/>
    </source>
</evidence>
<dbReference type="Proteomes" id="UP000030759">
    <property type="component" value="Unassembled WGS sequence"/>
</dbReference>
<sequence length="131" mass="15078">TLLKVVYVENDIQHLQDMSHFPDRGSEIGTPMDVKAGVRVMQRTILNPWVMFWLVSYKRIHDLHFMDELIKVEAHDAEVLCLEYSKPETGVTLLASASRDRLIHVLNVEKNYNLEQTLDDHSSSITAIKFA</sequence>
<proteinExistence type="predicted"/>
<name>A0A061HTB5_CRIGR</name>
<protein>
    <submittedName>
        <fullName evidence="1">Mitogen-activated protein kinase-binding protein 1 isoform 3</fullName>
    </submittedName>
</protein>
<accession>A0A061HTB5</accession>
<dbReference type="InterPro" id="IPR055292">
    <property type="entry name" value="MABP1"/>
</dbReference>
<dbReference type="GO" id="GO:0016301">
    <property type="term" value="F:kinase activity"/>
    <property type="evidence" value="ECO:0007669"/>
    <property type="project" value="UniProtKB-KW"/>
</dbReference>
<dbReference type="Gene3D" id="2.130.10.10">
    <property type="entry name" value="YVTN repeat-like/Quinoprotein amine dehydrogenase"/>
    <property type="match status" value="1"/>
</dbReference>
<dbReference type="AlphaFoldDB" id="A0A061HTB5"/>
<dbReference type="PANTHER" id="PTHR44813:SF1">
    <property type="entry name" value="MITOGEN-ACTIVATED PROTEIN KINASE-BINDING PROTEIN 1"/>
    <property type="match status" value="1"/>
</dbReference>